<evidence type="ECO:0000256" key="7">
    <source>
        <dbReference type="ARBA" id="ARBA00047899"/>
    </source>
</evidence>
<evidence type="ECO:0000313" key="10">
    <source>
        <dbReference type="EMBL" id="KAK8839233.1"/>
    </source>
</evidence>
<keyword evidence="5" id="KW-0418">Kinase</keyword>
<comment type="caution">
    <text evidence="10">The sequence shown here is derived from an EMBL/GenBank/DDBJ whole genome shotgun (WGS) entry which is preliminary data.</text>
</comment>
<dbReference type="InterPro" id="IPR006597">
    <property type="entry name" value="Sel1-like"/>
</dbReference>
<evidence type="ECO:0000256" key="4">
    <source>
        <dbReference type="ARBA" id="ARBA00022741"/>
    </source>
</evidence>
<organism evidence="10 11">
    <name type="scientific">Tritrichomonas musculus</name>
    <dbReference type="NCBI Taxonomy" id="1915356"/>
    <lineage>
        <taxon>Eukaryota</taxon>
        <taxon>Metamonada</taxon>
        <taxon>Parabasalia</taxon>
        <taxon>Tritrichomonadida</taxon>
        <taxon>Tritrichomonadidae</taxon>
        <taxon>Tritrichomonas</taxon>
    </lineage>
</organism>
<dbReference type="PANTHER" id="PTHR48012:SF10">
    <property type="entry name" value="FI20177P1"/>
    <property type="match status" value="1"/>
</dbReference>
<dbReference type="SMART" id="SM00220">
    <property type="entry name" value="S_TKc"/>
    <property type="match status" value="1"/>
</dbReference>
<evidence type="ECO:0000256" key="5">
    <source>
        <dbReference type="ARBA" id="ARBA00022777"/>
    </source>
</evidence>
<evidence type="ECO:0000256" key="3">
    <source>
        <dbReference type="ARBA" id="ARBA00022679"/>
    </source>
</evidence>
<keyword evidence="3" id="KW-0808">Transferase</keyword>
<protein>
    <recommendedName>
        <fullName evidence="9">Protein kinase domain-containing protein</fullName>
    </recommendedName>
</protein>
<sequence length="309" mass="36591">MAFALKAAIDCQYELIERERENYLNLQFPLFVKYYGYFLIEEKKCLLLEFVQGQTLNEIDLSILSLSAKVCIVFELMLSVHFIHSKNYICRDLNPNNIIINKNKEAILIDFDRIIQADKQTTMDFMRDCYIAYYIFFNEKPIKEETENQADDINIIFNQNSIESIKDFRLDICFRINPNKRPNISELIYHFLMTCLKNQGRKREKMLIKLFVYNSSISNELLDLFTLVKIFLNGIWVDKDAKQGINYLTIAADENYLNSQYLLASMYSSGYETEPNIEKAVHYYTLAANLFIEKMMLFKIFKNQFFILN</sequence>
<comment type="catalytic activity">
    <reaction evidence="8">
        <text>L-seryl-[protein] + ATP = O-phospho-L-seryl-[protein] + ADP + H(+)</text>
        <dbReference type="Rhea" id="RHEA:17989"/>
        <dbReference type="Rhea" id="RHEA-COMP:9863"/>
        <dbReference type="Rhea" id="RHEA-COMP:11604"/>
        <dbReference type="ChEBI" id="CHEBI:15378"/>
        <dbReference type="ChEBI" id="CHEBI:29999"/>
        <dbReference type="ChEBI" id="CHEBI:30616"/>
        <dbReference type="ChEBI" id="CHEBI:83421"/>
        <dbReference type="ChEBI" id="CHEBI:456216"/>
        <dbReference type="EC" id="2.7.11.1"/>
    </reaction>
</comment>
<evidence type="ECO:0000256" key="6">
    <source>
        <dbReference type="ARBA" id="ARBA00022840"/>
    </source>
</evidence>
<keyword evidence="2" id="KW-0723">Serine/threonine-protein kinase</keyword>
<dbReference type="Proteomes" id="UP001470230">
    <property type="component" value="Unassembled WGS sequence"/>
</dbReference>
<evidence type="ECO:0000256" key="8">
    <source>
        <dbReference type="ARBA" id="ARBA00048679"/>
    </source>
</evidence>
<dbReference type="InterPro" id="IPR050629">
    <property type="entry name" value="STE20/SPS1-PAK"/>
</dbReference>
<evidence type="ECO:0000256" key="2">
    <source>
        <dbReference type="ARBA" id="ARBA00022527"/>
    </source>
</evidence>
<dbReference type="Pfam" id="PF08238">
    <property type="entry name" value="Sel1"/>
    <property type="match status" value="2"/>
</dbReference>
<comment type="similarity">
    <text evidence="1">Belongs to the protein kinase superfamily. STE Ser/Thr protein kinase family. STE20 subfamily.</text>
</comment>
<dbReference type="Gene3D" id="1.25.40.10">
    <property type="entry name" value="Tetratricopeptide repeat domain"/>
    <property type="match status" value="1"/>
</dbReference>
<dbReference type="SUPFAM" id="SSF81901">
    <property type="entry name" value="HCP-like"/>
    <property type="match status" value="1"/>
</dbReference>
<keyword evidence="11" id="KW-1185">Reference proteome</keyword>
<dbReference type="InterPro" id="IPR000719">
    <property type="entry name" value="Prot_kinase_dom"/>
</dbReference>
<proteinExistence type="inferred from homology"/>
<dbReference type="InterPro" id="IPR011990">
    <property type="entry name" value="TPR-like_helical_dom_sf"/>
</dbReference>
<keyword evidence="6" id="KW-0067">ATP-binding</keyword>
<dbReference type="Pfam" id="PF00069">
    <property type="entry name" value="Pkinase"/>
    <property type="match status" value="1"/>
</dbReference>
<gene>
    <name evidence="10" type="ORF">M9Y10_032162</name>
</gene>
<dbReference type="EMBL" id="JAPFFF010000052">
    <property type="protein sequence ID" value="KAK8839233.1"/>
    <property type="molecule type" value="Genomic_DNA"/>
</dbReference>
<dbReference type="InterPro" id="IPR011009">
    <property type="entry name" value="Kinase-like_dom_sf"/>
</dbReference>
<dbReference type="Gene3D" id="1.10.510.10">
    <property type="entry name" value="Transferase(Phosphotransferase) domain 1"/>
    <property type="match status" value="1"/>
</dbReference>
<reference evidence="10 11" key="1">
    <citation type="submission" date="2024-04" db="EMBL/GenBank/DDBJ databases">
        <title>Tritrichomonas musculus Genome.</title>
        <authorList>
            <person name="Alves-Ferreira E."/>
            <person name="Grigg M."/>
            <person name="Lorenzi H."/>
            <person name="Galac M."/>
        </authorList>
    </citation>
    <scope>NUCLEOTIDE SEQUENCE [LARGE SCALE GENOMIC DNA]</scope>
    <source>
        <strain evidence="10 11">EAF2021</strain>
    </source>
</reference>
<dbReference type="SMART" id="SM00671">
    <property type="entry name" value="SEL1"/>
    <property type="match status" value="2"/>
</dbReference>
<evidence type="ECO:0000313" key="11">
    <source>
        <dbReference type="Proteomes" id="UP001470230"/>
    </source>
</evidence>
<dbReference type="PANTHER" id="PTHR48012">
    <property type="entry name" value="STERILE20-LIKE KINASE, ISOFORM B-RELATED"/>
    <property type="match status" value="1"/>
</dbReference>
<evidence type="ECO:0000259" key="9">
    <source>
        <dbReference type="PROSITE" id="PS50011"/>
    </source>
</evidence>
<name>A0ABR2GZ60_9EUKA</name>
<dbReference type="PROSITE" id="PS50011">
    <property type="entry name" value="PROTEIN_KINASE_DOM"/>
    <property type="match status" value="1"/>
</dbReference>
<dbReference type="SUPFAM" id="SSF56112">
    <property type="entry name" value="Protein kinase-like (PK-like)"/>
    <property type="match status" value="1"/>
</dbReference>
<keyword evidence="4" id="KW-0547">Nucleotide-binding</keyword>
<feature type="domain" description="Protein kinase" evidence="9">
    <location>
        <begin position="1"/>
        <end position="309"/>
    </location>
</feature>
<comment type="catalytic activity">
    <reaction evidence="7">
        <text>L-threonyl-[protein] + ATP = O-phospho-L-threonyl-[protein] + ADP + H(+)</text>
        <dbReference type="Rhea" id="RHEA:46608"/>
        <dbReference type="Rhea" id="RHEA-COMP:11060"/>
        <dbReference type="Rhea" id="RHEA-COMP:11605"/>
        <dbReference type="ChEBI" id="CHEBI:15378"/>
        <dbReference type="ChEBI" id="CHEBI:30013"/>
        <dbReference type="ChEBI" id="CHEBI:30616"/>
        <dbReference type="ChEBI" id="CHEBI:61977"/>
        <dbReference type="ChEBI" id="CHEBI:456216"/>
        <dbReference type="EC" id="2.7.11.1"/>
    </reaction>
</comment>
<accession>A0ABR2GZ60</accession>
<evidence type="ECO:0000256" key="1">
    <source>
        <dbReference type="ARBA" id="ARBA00008874"/>
    </source>
</evidence>